<keyword evidence="9" id="KW-0418">Kinase</keyword>
<dbReference type="CDD" id="cd17546">
    <property type="entry name" value="REC_hyHK_CKI1_RcsC-like"/>
    <property type="match status" value="1"/>
</dbReference>
<dbReference type="InterPro" id="IPR001789">
    <property type="entry name" value="Sig_transdc_resp-reg_receiver"/>
</dbReference>
<dbReference type="InterPro" id="IPR005467">
    <property type="entry name" value="His_kinase_dom"/>
</dbReference>
<comment type="function">
    <text evidence="14">May play the central regulatory role in sporulation. It may be an element of the effector pathway responsible for the activation of sporulation genes in response to nutritional stress. Spo0A may act in concert with spo0H (a sigma factor) to control the expression of some genes that are critical to the sporulation process.</text>
</comment>
<name>A0ABV1HA06_9FIRM</name>
<evidence type="ECO:0000256" key="10">
    <source>
        <dbReference type="ARBA" id="ARBA00022840"/>
    </source>
</evidence>
<dbReference type="SMART" id="SM00388">
    <property type="entry name" value="HisKA"/>
    <property type="match status" value="1"/>
</dbReference>
<feature type="transmembrane region" description="Helical" evidence="17">
    <location>
        <begin position="37"/>
        <end position="59"/>
    </location>
</feature>
<dbReference type="SMART" id="SM00387">
    <property type="entry name" value="HATPase_c"/>
    <property type="match status" value="1"/>
</dbReference>
<dbReference type="Gene3D" id="1.10.287.130">
    <property type="match status" value="1"/>
</dbReference>
<keyword evidence="13 17" id="KW-0472">Membrane</keyword>
<dbReference type="Gene3D" id="3.40.50.2300">
    <property type="match status" value="1"/>
</dbReference>
<keyword evidence="10 21" id="KW-0067">ATP-binding</keyword>
<dbReference type="SUPFAM" id="SSF55874">
    <property type="entry name" value="ATPase domain of HSP90 chaperone/DNA topoisomerase II/histidine kinase"/>
    <property type="match status" value="1"/>
</dbReference>
<sequence length="793" mass="90592">MEEKSRFAQILIFWDAVLLGTLIFISLSVKPGLRCLWLHSAMLAECAIGLLILGILTFGKSEPDIVHGRLFTVMIGGISLQLVLYYDQPLILHTFLLILMLTITIYRNFSLCKFAMVEMMVLYLLSVLYYWNVGFGDNVSVMYSVVAAGGVLGGSFILSCILGTEEKNRRIIRENRQTSIDMLRLVEMKKEEAEHLAEVKSVFLANMSHEIRTPMNAVLGMNEMILRESSEEEIVEYAKNIERAGETLMSLINDVLDISKIESGKIEIHQDEYKLETLVDDLMNLVSVKAEEKGLEIRQEFDQDIPGRLYGDELRIKQILINVLNNAIKYTDKGTITFGLSWEQTELDSMLLKIRVTDTGIGMKEEELKHIFDAFQRLDEKRNQSVEGTGLGMTITKQLIELMGGKISVRSKYGKGTTFYLELPQEILDPAPAQFQRKRKKAEQQYSVSFVAPGVRILAVDDNPMNLAVLRGLLKKTEMQVDLVQSGLEAIAAVQKERYDMILMDHMMPKMDGIETMKQIRRLAGNQNPMAPIIVLTANATAGSQKQYIEEGFDDYLAKPVQSEKLEQMIFEYLPKRMIQKRDMEESKRPEPWNDEKICKELSFYGIDVPAGLCYFNQDMEQYISAAKTFLQHAKEKEQKRKNSLEAGDLKGYTIEAHSLKSNGRLLGDEQLGSMAEELEMAGIRGELDVIREKEALLEERVNRITEAIRWLLAYTEQDAEKKAIGQGIPLEEYEKQKQRLTELIEDYEEEEASELILKLQEQGADEKQSEELEKVRQCLEEFAYKDALKYLK</sequence>
<dbReference type="PROSITE" id="PS50110">
    <property type="entry name" value="RESPONSE_REGULATORY"/>
    <property type="match status" value="1"/>
</dbReference>
<evidence type="ECO:0000256" key="5">
    <source>
        <dbReference type="ARBA" id="ARBA00022475"/>
    </source>
</evidence>
<proteinExistence type="predicted"/>
<feature type="transmembrane region" description="Helical" evidence="17">
    <location>
        <begin position="7"/>
        <end position="25"/>
    </location>
</feature>
<feature type="transmembrane region" description="Helical" evidence="17">
    <location>
        <begin position="114"/>
        <end position="131"/>
    </location>
</feature>
<evidence type="ECO:0000256" key="16">
    <source>
        <dbReference type="PROSITE-ProRule" id="PRU00169"/>
    </source>
</evidence>
<organism evidence="21 22">
    <name type="scientific">Maccoyibacter intestinihominis</name>
    <dbReference type="NCBI Taxonomy" id="3133499"/>
    <lineage>
        <taxon>Bacteria</taxon>
        <taxon>Bacillati</taxon>
        <taxon>Bacillota</taxon>
        <taxon>Clostridia</taxon>
        <taxon>Lachnospirales</taxon>
        <taxon>Lachnospiraceae</taxon>
        <taxon>Maccoyibacter</taxon>
    </lineage>
</organism>
<dbReference type="EMBL" id="JBBMEX010000001">
    <property type="protein sequence ID" value="MEQ2556544.1"/>
    <property type="molecule type" value="Genomic_DNA"/>
</dbReference>
<dbReference type="InterPro" id="IPR008207">
    <property type="entry name" value="Sig_transdc_His_kin_Hpt_dom"/>
</dbReference>
<evidence type="ECO:0000256" key="14">
    <source>
        <dbReference type="ARBA" id="ARBA00024867"/>
    </source>
</evidence>
<keyword evidence="5" id="KW-1003">Cell membrane</keyword>
<evidence type="ECO:0000256" key="3">
    <source>
        <dbReference type="ARBA" id="ARBA00012438"/>
    </source>
</evidence>
<keyword evidence="6 16" id="KW-0597">Phosphoprotein</keyword>
<evidence type="ECO:0000256" key="2">
    <source>
        <dbReference type="ARBA" id="ARBA00004651"/>
    </source>
</evidence>
<dbReference type="SMART" id="SM00448">
    <property type="entry name" value="REC"/>
    <property type="match status" value="1"/>
</dbReference>
<keyword evidence="7 17" id="KW-0812">Transmembrane</keyword>
<feature type="modified residue" description="Phosphohistidine" evidence="15">
    <location>
        <position position="658"/>
    </location>
</feature>
<dbReference type="PANTHER" id="PTHR45339">
    <property type="entry name" value="HYBRID SIGNAL TRANSDUCTION HISTIDINE KINASE J"/>
    <property type="match status" value="1"/>
</dbReference>
<evidence type="ECO:0000259" key="19">
    <source>
        <dbReference type="PROSITE" id="PS50110"/>
    </source>
</evidence>
<evidence type="ECO:0000256" key="7">
    <source>
        <dbReference type="ARBA" id="ARBA00022692"/>
    </source>
</evidence>
<feature type="transmembrane region" description="Helical" evidence="17">
    <location>
        <begin position="143"/>
        <end position="163"/>
    </location>
</feature>
<evidence type="ECO:0000256" key="4">
    <source>
        <dbReference type="ARBA" id="ARBA00018672"/>
    </source>
</evidence>
<evidence type="ECO:0000256" key="12">
    <source>
        <dbReference type="ARBA" id="ARBA00023012"/>
    </source>
</evidence>
<comment type="caution">
    <text evidence="21">The sequence shown here is derived from an EMBL/GenBank/DDBJ whole genome shotgun (WGS) entry which is preliminary data.</text>
</comment>
<keyword evidence="11 17" id="KW-1133">Transmembrane helix</keyword>
<dbReference type="InterPro" id="IPR004358">
    <property type="entry name" value="Sig_transdc_His_kin-like_C"/>
</dbReference>
<evidence type="ECO:0000256" key="11">
    <source>
        <dbReference type="ARBA" id="ARBA00022989"/>
    </source>
</evidence>
<dbReference type="EC" id="2.7.13.3" evidence="3"/>
<evidence type="ECO:0000313" key="21">
    <source>
        <dbReference type="EMBL" id="MEQ2556544.1"/>
    </source>
</evidence>
<feature type="transmembrane region" description="Helical" evidence="17">
    <location>
        <begin position="90"/>
        <end position="107"/>
    </location>
</feature>
<evidence type="ECO:0000256" key="9">
    <source>
        <dbReference type="ARBA" id="ARBA00022777"/>
    </source>
</evidence>
<dbReference type="InterPro" id="IPR036641">
    <property type="entry name" value="HPT_dom_sf"/>
</dbReference>
<feature type="domain" description="HPt" evidence="20">
    <location>
        <begin position="619"/>
        <end position="715"/>
    </location>
</feature>
<dbReference type="CDD" id="cd16922">
    <property type="entry name" value="HATPase_EvgS-ArcB-TorS-like"/>
    <property type="match status" value="1"/>
</dbReference>
<dbReference type="SUPFAM" id="SSF47226">
    <property type="entry name" value="Histidine-containing phosphotransfer domain, HPT domain"/>
    <property type="match status" value="1"/>
</dbReference>
<dbReference type="PROSITE" id="PS50109">
    <property type="entry name" value="HIS_KIN"/>
    <property type="match status" value="1"/>
</dbReference>
<accession>A0ABV1HA06</accession>
<comment type="subcellular location">
    <subcellularLocation>
        <location evidence="2">Cell membrane</location>
        <topology evidence="2">Multi-pass membrane protein</topology>
    </subcellularLocation>
</comment>
<keyword evidence="12" id="KW-0902">Two-component regulatory system</keyword>
<feature type="domain" description="Response regulatory" evidence="19">
    <location>
        <begin position="456"/>
        <end position="574"/>
    </location>
</feature>
<evidence type="ECO:0000256" key="1">
    <source>
        <dbReference type="ARBA" id="ARBA00000085"/>
    </source>
</evidence>
<feature type="modified residue" description="4-aspartylphosphate" evidence="16">
    <location>
        <position position="505"/>
    </location>
</feature>
<dbReference type="GO" id="GO:0005524">
    <property type="term" value="F:ATP binding"/>
    <property type="evidence" value="ECO:0007669"/>
    <property type="project" value="UniProtKB-KW"/>
</dbReference>
<feature type="domain" description="Histidine kinase" evidence="18">
    <location>
        <begin position="206"/>
        <end position="427"/>
    </location>
</feature>
<dbReference type="SUPFAM" id="SSF52172">
    <property type="entry name" value="CheY-like"/>
    <property type="match status" value="1"/>
</dbReference>
<dbReference type="Gene3D" id="1.20.120.160">
    <property type="entry name" value="HPT domain"/>
    <property type="match status" value="1"/>
</dbReference>
<evidence type="ECO:0000256" key="15">
    <source>
        <dbReference type="PROSITE-ProRule" id="PRU00110"/>
    </source>
</evidence>
<evidence type="ECO:0000256" key="6">
    <source>
        <dbReference type="ARBA" id="ARBA00022553"/>
    </source>
</evidence>
<gene>
    <name evidence="21" type="ORF">WMO43_01435</name>
</gene>
<protein>
    <recommendedName>
        <fullName evidence="4">Stage 0 sporulation protein A homolog</fullName>
        <ecNumber evidence="3">2.7.13.3</ecNumber>
    </recommendedName>
</protein>
<dbReference type="Pfam" id="PF00072">
    <property type="entry name" value="Response_reg"/>
    <property type="match status" value="1"/>
</dbReference>
<dbReference type="InterPro" id="IPR003661">
    <property type="entry name" value="HisK_dim/P_dom"/>
</dbReference>
<keyword evidence="9" id="KW-0808">Transferase</keyword>
<feature type="transmembrane region" description="Helical" evidence="17">
    <location>
        <begin position="66"/>
        <end position="84"/>
    </location>
</feature>
<comment type="catalytic activity">
    <reaction evidence="1">
        <text>ATP + protein L-histidine = ADP + protein N-phospho-L-histidine.</text>
        <dbReference type="EC" id="2.7.13.3"/>
    </reaction>
</comment>
<evidence type="ECO:0000256" key="17">
    <source>
        <dbReference type="SAM" id="Phobius"/>
    </source>
</evidence>
<dbReference type="PANTHER" id="PTHR45339:SF1">
    <property type="entry name" value="HYBRID SIGNAL TRANSDUCTION HISTIDINE KINASE J"/>
    <property type="match status" value="1"/>
</dbReference>
<dbReference type="RefSeq" id="WP_353529492.1">
    <property type="nucleotide sequence ID" value="NZ_JBBMEX010000001.1"/>
</dbReference>
<dbReference type="InterPro" id="IPR011006">
    <property type="entry name" value="CheY-like_superfamily"/>
</dbReference>
<dbReference type="CDD" id="cd00082">
    <property type="entry name" value="HisKA"/>
    <property type="match status" value="1"/>
</dbReference>
<dbReference type="PRINTS" id="PR00344">
    <property type="entry name" value="BCTRLSENSOR"/>
</dbReference>
<dbReference type="InterPro" id="IPR036890">
    <property type="entry name" value="HATPase_C_sf"/>
</dbReference>
<dbReference type="Gene3D" id="3.30.565.10">
    <property type="entry name" value="Histidine kinase-like ATPase, C-terminal domain"/>
    <property type="match status" value="1"/>
</dbReference>
<evidence type="ECO:0000256" key="8">
    <source>
        <dbReference type="ARBA" id="ARBA00022741"/>
    </source>
</evidence>
<evidence type="ECO:0000256" key="13">
    <source>
        <dbReference type="ARBA" id="ARBA00023136"/>
    </source>
</evidence>
<dbReference type="Proteomes" id="UP001454489">
    <property type="component" value="Unassembled WGS sequence"/>
</dbReference>
<dbReference type="PROSITE" id="PS50894">
    <property type="entry name" value="HPT"/>
    <property type="match status" value="1"/>
</dbReference>
<evidence type="ECO:0000259" key="20">
    <source>
        <dbReference type="PROSITE" id="PS50894"/>
    </source>
</evidence>
<evidence type="ECO:0000313" key="22">
    <source>
        <dbReference type="Proteomes" id="UP001454489"/>
    </source>
</evidence>
<reference evidence="21 22" key="1">
    <citation type="submission" date="2024-03" db="EMBL/GenBank/DDBJ databases">
        <title>Human intestinal bacterial collection.</title>
        <authorList>
            <person name="Pauvert C."/>
            <person name="Hitch T.C.A."/>
            <person name="Clavel T."/>
        </authorList>
    </citation>
    <scope>NUCLEOTIDE SEQUENCE [LARGE SCALE GENOMIC DNA]</scope>
    <source>
        <strain evidence="21 22">CLA-AA-H185</strain>
    </source>
</reference>
<dbReference type="Pfam" id="PF02518">
    <property type="entry name" value="HATPase_c"/>
    <property type="match status" value="1"/>
</dbReference>
<dbReference type="Pfam" id="PF00512">
    <property type="entry name" value="HisKA"/>
    <property type="match status" value="1"/>
</dbReference>
<keyword evidence="22" id="KW-1185">Reference proteome</keyword>
<dbReference type="SUPFAM" id="SSF47384">
    <property type="entry name" value="Homodimeric domain of signal transducing histidine kinase"/>
    <property type="match status" value="1"/>
</dbReference>
<dbReference type="InterPro" id="IPR036097">
    <property type="entry name" value="HisK_dim/P_sf"/>
</dbReference>
<keyword evidence="8" id="KW-0547">Nucleotide-binding</keyword>
<dbReference type="InterPro" id="IPR003594">
    <property type="entry name" value="HATPase_dom"/>
</dbReference>
<evidence type="ECO:0000259" key="18">
    <source>
        <dbReference type="PROSITE" id="PS50109"/>
    </source>
</evidence>